<dbReference type="PANTHER" id="PTHR13817:SF166">
    <property type="entry name" value="NEURONAL IGCAM-RELATED"/>
    <property type="match status" value="1"/>
</dbReference>
<keyword evidence="3" id="KW-1185">Reference proteome</keyword>
<feature type="domain" description="Fibronectin type-III" evidence="2">
    <location>
        <begin position="222"/>
        <end position="329"/>
    </location>
</feature>
<dbReference type="CDD" id="cd00063">
    <property type="entry name" value="FN3"/>
    <property type="match status" value="3"/>
</dbReference>
<dbReference type="SMART" id="SM00060">
    <property type="entry name" value="FN3"/>
    <property type="match status" value="3"/>
</dbReference>
<dbReference type="OrthoDB" id="6022335at2759"/>
<organism evidence="3 4">
    <name type="scientific">Actinia tenebrosa</name>
    <name type="common">Australian red waratah sea anemone</name>
    <dbReference type="NCBI Taxonomy" id="6105"/>
    <lineage>
        <taxon>Eukaryota</taxon>
        <taxon>Metazoa</taxon>
        <taxon>Cnidaria</taxon>
        <taxon>Anthozoa</taxon>
        <taxon>Hexacorallia</taxon>
        <taxon>Actiniaria</taxon>
        <taxon>Actiniidae</taxon>
        <taxon>Actinia</taxon>
    </lineage>
</organism>
<protein>
    <submittedName>
        <fullName evidence="4">Fibronectin type III domain-containing protein-like</fullName>
    </submittedName>
</protein>
<dbReference type="InParanoid" id="A0A6P8II87"/>
<dbReference type="Proteomes" id="UP000515163">
    <property type="component" value="Unplaced"/>
</dbReference>
<dbReference type="GeneID" id="116301457"/>
<accession>A0A6P8II87</accession>
<dbReference type="RefSeq" id="XP_031566380.1">
    <property type="nucleotide sequence ID" value="XM_031710520.1"/>
</dbReference>
<name>A0A6P8II87_ACTTE</name>
<dbReference type="KEGG" id="aten:116301457"/>
<feature type="domain" description="Fibronectin type-III" evidence="2">
    <location>
        <begin position="117"/>
        <end position="218"/>
    </location>
</feature>
<dbReference type="PROSITE" id="PS50853">
    <property type="entry name" value="FN3"/>
    <property type="match status" value="3"/>
</dbReference>
<dbReference type="Pfam" id="PF00041">
    <property type="entry name" value="fn3"/>
    <property type="match status" value="2"/>
</dbReference>
<reference evidence="4" key="1">
    <citation type="submission" date="2025-08" db="UniProtKB">
        <authorList>
            <consortium name="RefSeq"/>
        </authorList>
    </citation>
    <scope>IDENTIFICATION</scope>
    <source>
        <tissue evidence="4">Tentacle</tissue>
    </source>
</reference>
<sequence>MIHFLFVYISGVPFPPSDLTITGCYSRTTTITWKKGQDNDAPITHFVVEQESTYFPEEWHVIVNITDPTKTSYTLQLTAWANLTFRMRAINKIGPSRASMPTPKGQCVTSVFRPLMFPKNFRGLPGKANELDIAWTPMTKLEACNGPGLHYILNYYKILDNGQKGKEQKAVIMDPTVDHYSIPNAGYYQLWEFQITAKNDVGEGPVSDIVKCFSGQDAPTSKPENVKLGNISARSIELIWNRVIVTRESVDGYNIYHWDQSKLVETHRQNRKTPIGAKVFKAISTPEDIQKQNVTGLIPYTSYTLTIKAFNSGGEGPSSEEVKFDTLEDCEWPYRIIIELCTCNCVL</sequence>
<dbReference type="SUPFAM" id="SSF49265">
    <property type="entry name" value="Fibronectin type III"/>
    <property type="match status" value="2"/>
</dbReference>
<dbReference type="Gene3D" id="2.60.40.10">
    <property type="entry name" value="Immunoglobulins"/>
    <property type="match status" value="3"/>
</dbReference>
<dbReference type="PANTHER" id="PTHR13817">
    <property type="entry name" value="TITIN"/>
    <property type="match status" value="1"/>
</dbReference>
<evidence type="ECO:0000259" key="2">
    <source>
        <dbReference type="PROSITE" id="PS50853"/>
    </source>
</evidence>
<evidence type="ECO:0000313" key="3">
    <source>
        <dbReference type="Proteomes" id="UP000515163"/>
    </source>
</evidence>
<dbReference type="InterPro" id="IPR013783">
    <property type="entry name" value="Ig-like_fold"/>
</dbReference>
<dbReference type="AlphaFoldDB" id="A0A6P8II87"/>
<feature type="domain" description="Fibronectin type-III" evidence="2">
    <location>
        <begin position="15"/>
        <end position="110"/>
    </location>
</feature>
<keyword evidence="1" id="KW-0677">Repeat</keyword>
<dbReference type="InterPro" id="IPR036116">
    <property type="entry name" value="FN3_sf"/>
</dbReference>
<proteinExistence type="predicted"/>
<dbReference type="InterPro" id="IPR003961">
    <property type="entry name" value="FN3_dom"/>
</dbReference>
<dbReference type="InterPro" id="IPR050964">
    <property type="entry name" value="Striated_Muscle_Regulatory"/>
</dbReference>
<dbReference type="FunFam" id="2.60.40.10:FF:000028">
    <property type="entry name" value="Neuronal cell adhesion molecule"/>
    <property type="match status" value="1"/>
</dbReference>
<evidence type="ECO:0000313" key="4">
    <source>
        <dbReference type="RefSeq" id="XP_031566380.1"/>
    </source>
</evidence>
<evidence type="ECO:0000256" key="1">
    <source>
        <dbReference type="ARBA" id="ARBA00022737"/>
    </source>
</evidence>
<gene>
    <name evidence="4" type="primary">LOC116301457</name>
</gene>